<dbReference type="InterPro" id="IPR016024">
    <property type="entry name" value="ARM-type_fold"/>
</dbReference>
<dbReference type="InterPro" id="IPR057407">
    <property type="entry name" value="HEAT_TANGO6"/>
</dbReference>
<dbReference type="AlphaFoldDB" id="A0A8J5TJV3"/>
<dbReference type="GO" id="GO:0009306">
    <property type="term" value="P:protein secretion"/>
    <property type="evidence" value="ECO:0007669"/>
    <property type="project" value="TreeGrafter"/>
</dbReference>
<dbReference type="Gene3D" id="1.25.10.10">
    <property type="entry name" value="Leucine-rich Repeat Variant"/>
    <property type="match status" value="1"/>
</dbReference>
<feature type="region of interest" description="Disordered" evidence="2">
    <location>
        <begin position="119"/>
        <end position="142"/>
    </location>
</feature>
<feature type="region of interest" description="Disordered" evidence="2">
    <location>
        <begin position="770"/>
        <end position="801"/>
    </location>
</feature>
<dbReference type="InterPro" id="IPR039600">
    <property type="entry name" value="TANGO6/Rtp1"/>
</dbReference>
<evidence type="ECO:0000313" key="7">
    <source>
        <dbReference type="EMBL" id="KAG7173508.1"/>
    </source>
</evidence>
<dbReference type="PANTHER" id="PTHR20959">
    <property type="entry name" value="TRANSPORT AND GOLGI ORGANIZATION PROTEIN 6 FAMILY MEMBER"/>
    <property type="match status" value="1"/>
</dbReference>
<evidence type="ECO:0000259" key="6">
    <source>
        <dbReference type="Pfam" id="PF25267"/>
    </source>
</evidence>
<evidence type="ECO:0000259" key="5">
    <source>
        <dbReference type="Pfam" id="PF23565"/>
    </source>
</evidence>
<reference evidence="7" key="1">
    <citation type="journal article" date="2021" name="Sci. Adv.">
        <title>The American lobster genome reveals insights on longevity, neural, and immune adaptations.</title>
        <authorList>
            <person name="Polinski J.M."/>
            <person name="Zimin A.V."/>
            <person name="Clark K.F."/>
            <person name="Kohn A.B."/>
            <person name="Sadowski N."/>
            <person name="Timp W."/>
            <person name="Ptitsyn A."/>
            <person name="Khanna P."/>
            <person name="Romanova D.Y."/>
            <person name="Williams P."/>
            <person name="Greenwood S.J."/>
            <person name="Moroz L.L."/>
            <person name="Walt D.R."/>
            <person name="Bodnar A.G."/>
        </authorList>
    </citation>
    <scope>NUCLEOTIDE SEQUENCE</scope>
    <source>
        <strain evidence="7">GMGI-L3</strain>
    </source>
</reference>
<accession>A0A8J5TJV3</accession>
<dbReference type="Pfam" id="PF10363">
    <property type="entry name" value="RTP1_C1"/>
    <property type="match status" value="1"/>
</dbReference>
<feature type="compositionally biased region" description="Polar residues" evidence="2">
    <location>
        <begin position="770"/>
        <end position="785"/>
    </location>
</feature>
<dbReference type="EMBL" id="JAHLQT010009549">
    <property type="protein sequence ID" value="KAG7173508.1"/>
    <property type="molecule type" value="Genomic_DNA"/>
</dbReference>
<comment type="caution">
    <text evidence="7">The sequence shown here is derived from an EMBL/GenBank/DDBJ whole genome shotgun (WGS) entry which is preliminary data.</text>
</comment>
<dbReference type="Pfam" id="PF25267">
    <property type="entry name" value="TANGO6_N"/>
    <property type="match status" value="1"/>
</dbReference>
<keyword evidence="8" id="KW-1185">Reference proteome</keyword>
<evidence type="ECO:0000259" key="4">
    <source>
        <dbReference type="Pfam" id="PF10363"/>
    </source>
</evidence>
<feature type="region of interest" description="Disordered" evidence="2">
    <location>
        <begin position="846"/>
        <end position="865"/>
    </location>
</feature>
<gene>
    <name evidence="7" type="primary">Tango6-L</name>
    <name evidence="7" type="ORF">Hamer_G020131</name>
</gene>
<name>A0A8J5TJV3_HOMAM</name>
<comment type="similarity">
    <text evidence="1">Belongs to the Tango6 family.</text>
</comment>
<dbReference type="Pfam" id="PF10304">
    <property type="entry name" value="RTP1_C2"/>
    <property type="match status" value="1"/>
</dbReference>
<proteinExistence type="inferred from homology"/>
<evidence type="ECO:0000256" key="2">
    <source>
        <dbReference type="SAM" id="MobiDB-lite"/>
    </source>
</evidence>
<organism evidence="7 8">
    <name type="scientific">Homarus americanus</name>
    <name type="common">American lobster</name>
    <dbReference type="NCBI Taxonomy" id="6706"/>
    <lineage>
        <taxon>Eukaryota</taxon>
        <taxon>Metazoa</taxon>
        <taxon>Ecdysozoa</taxon>
        <taxon>Arthropoda</taxon>
        <taxon>Crustacea</taxon>
        <taxon>Multicrustacea</taxon>
        <taxon>Malacostraca</taxon>
        <taxon>Eumalacostraca</taxon>
        <taxon>Eucarida</taxon>
        <taxon>Decapoda</taxon>
        <taxon>Pleocyemata</taxon>
        <taxon>Astacidea</taxon>
        <taxon>Nephropoidea</taxon>
        <taxon>Nephropidae</taxon>
        <taxon>Homarus</taxon>
    </lineage>
</organism>
<protein>
    <submittedName>
        <fullName evidence="7">Transport and Golgi organization 6-like</fullName>
    </submittedName>
</protein>
<dbReference type="SUPFAM" id="SSF48371">
    <property type="entry name" value="ARM repeat"/>
    <property type="match status" value="1"/>
</dbReference>
<feature type="domain" description="TANGO6 N-terminal" evidence="6">
    <location>
        <begin position="99"/>
        <end position="278"/>
    </location>
</feature>
<dbReference type="Pfam" id="PF23565">
    <property type="entry name" value="ARM_TANGO6"/>
    <property type="match status" value="1"/>
</dbReference>
<dbReference type="InterPro" id="IPR011989">
    <property type="entry name" value="ARM-like"/>
</dbReference>
<feature type="domain" description="RNA polymerase II assembly factor Rtp1 C-terminal" evidence="3">
    <location>
        <begin position="1075"/>
        <end position="1108"/>
    </location>
</feature>
<evidence type="ECO:0000313" key="8">
    <source>
        <dbReference type="Proteomes" id="UP000747542"/>
    </source>
</evidence>
<dbReference type="InterPro" id="IPR019414">
    <property type="entry name" value="Rtp1_C2"/>
</dbReference>
<dbReference type="InterPro" id="IPR019451">
    <property type="entry name" value="Rtp1_C1"/>
</dbReference>
<dbReference type="InterPro" id="IPR057347">
    <property type="entry name" value="TANGO6_N"/>
</dbReference>
<feature type="domain" description="RNA polymerase II assembly factor Rtp1 C-terminal" evidence="4">
    <location>
        <begin position="875"/>
        <end position="983"/>
    </location>
</feature>
<evidence type="ECO:0000259" key="3">
    <source>
        <dbReference type="Pfam" id="PF10304"/>
    </source>
</evidence>
<dbReference type="PANTHER" id="PTHR20959:SF1">
    <property type="entry name" value="TRANSPORT AND GOLGI ORGANIZATION PROTEIN 6 HOMOLOG"/>
    <property type="match status" value="1"/>
</dbReference>
<evidence type="ECO:0000256" key="1">
    <source>
        <dbReference type="ARBA" id="ARBA00005724"/>
    </source>
</evidence>
<sequence>MSYQDLFQGLNDLSKLGSKGWTSLENVTAVVTTLKRFLCWHLEDKETQGDDVAAVVLADSTGARTRICASLNQLLSCVDTVSRPDVRLECGCLAVAVLQEIYHQLQMASSKSLYSAEQTEEEIGKKKQRENQAPPPSPSLISVQQTKVAEDASRVAMYTTVLGCLDAEASIYVKMTLAKSKFLLGTDLMVVPHNFRHKLLASIMKILLPLIQHESLGIGVRRSLFPEILSATLELCFSPMEVKTFPEDAAFFREQLEVLMNKVDTTLTLQHLLLLQGIVQGGVWLGKVCRSLVVRRFLMKAGGVSAVVVAGLTICDKQDWRRCEAVATLIAQAKFKDMDLFFSTLGPQWASHAQHPPIIVPVHAHHLPRPDCPSAPALALTTTLTLGCPSSLVLSLSLLLMALFTITLSELINKDNLQPEVFRVITLIVAQMVQRSATLTALHVTNTLMQPLKNTTQPDAPSLCANFNLTMCVGRIHKLFVEIPPPSSALTNLLRPVLNPLMMIAALATTRLRTLARQIIIRYLSQLSPEDVVETLLVLSSLTTCVQSPPVNSALRFSVDDDGGVKMDVIVESHKRNVLEEDENLSICLISILEQLKNYRVVLLFYERLALYIDFTSLNEKEIPSTMLITDEEVEANQVEAMRSIVLCCSLLTQLSENDQVTSDLFTDLSAAVPVVHTLIRVGCQKCEDEQLHKIQVSLIMNVIMLVSCYVSDRTLRKKMASEDWNGLKSLLPSLTEIVQNISDETVLLFVEQLKNLVLTHGVVNSQPETVASTKKANKNTSSGSVDVKNHDGVNSTPQYMKGNKQYMKTEEEPDVDTQTDGVVKSGLQAKESKTSASIKMEVDSNNKIEENSNAPVRKAEKKKLTNEKQSSFSYKQAMEDLFSPLLPIRGHALLDLGKLIGKRDEETMTHKEHLLSIFQHNLKEEDSYLYLMAVEGLAVLCDAFPDKVVEILCQEFSVGNRSVEDRTKLAEALTRATRRLGPLLPHYKNHFINAFLTGVRDKEAIVRAASLSGLGDVCKVLRLSLGPIVHEVFGVLYDVVKNEDAVEVRRAAVLVVTLLLQGLGHDAFTVLQEVIRDLYRVLRLIHATDPDDVVRLHAQLAMGEIDTITRQFLLPKLNLTKRIYVTDVPPNSF</sequence>
<dbReference type="Proteomes" id="UP000747542">
    <property type="component" value="Unassembled WGS sequence"/>
</dbReference>
<feature type="domain" description="TANGO6 HEAT repeat" evidence="5">
    <location>
        <begin position="414"/>
        <end position="597"/>
    </location>
</feature>